<comment type="similarity">
    <text evidence="2">Belongs to the protein prenyltransferase subunit beta family.</text>
</comment>
<gene>
    <name evidence="10" type="ORF">OIDMADRAFT_117451</name>
</gene>
<dbReference type="GO" id="GO:0004662">
    <property type="term" value="F:CAAX-protein geranylgeranyltransferase activity"/>
    <property type="evidence" value="ECO:0007669"/>
    <property type="project" value="TreeGrafter"/>
</dbReference>
<dbReference type="Pfam" id="PF00432">
    <property type="entry name" value="Prenyltrans"/>
    <property type="match status" value="1"/>
</dbReference>
<keyword evidence="5" id="KW-0479">Metal-binding</keyword>
<feature type="domain" description="Prenyltransferase alpha-alpha toroid" evidence="9">
    <location>
        <begin position="6"/>
        <end position="387"/>
    </location>
</feature>
<dbReference type="InterPro" id="IPR001330">
    <property type="entry name" value="Prenyltrans"/>
</dbReference>
<evidence type="ECO:0000256" key="3">
    <source>
        <dbReference type="ARBA" id="ARBA00022602"/>
    </source>
</evidence>
<reference evidence="10 11" key="1">
    <citation type="submission" date="2014-04" db="EMBL/GenBank/DDBJ databases">
        <authorList>
            <consortium name="DOE Joint Genome Institute"/>
            <person name="Kuo A."/>
            <person name="Martino E."/>
            <person name="Perotto S."/>
            <person name="Kohler A."/>
            <person name="Nagy L.G."/>
            <person name="Floudas D."/>
            <person name="Copeland A."/>
            <person name="Barry K.W."/>
            <person name="Cichocki N."/>
            <person name="Veneault-Fourrey C."/>
            <person name="LaButti K."/>
            <person name="Lindquist E.A."/>
            <person name="Lipzen A."/>
            <person name="Lundell T."/>
            <person name="Morin E."/>
            <person name="Murat C."/>
            <person name="Sun H."/>
            <person name="Tunlid A."/>
            <person name="Henrissat B."/>
            <person name="Grigoriev I.V."/>
            <person name="Hibbett D.S."/>
            <person name="Martin F."/>
            <person name="Nordberg H.P."/>
            <person name="Cantor M.N."/>
            <person name="Hua S.X."/>
        </authorList>
    </citation>
    <scope>NUCLEOTIDE SEQUENCE [LARGE SCALE GENOMIC DNA]</scope>
    <source>
        <strain evidence="10 11">Zn</strain>
    </source>
</reference>
<dbReference type="InterPro" id="IPR008930">
    <property type="entry name" value="Terpenoid_cyclase/PrenylTrfase"/>
</dbReference>
<dbReference type="AlphaFoldDB" id="A0A0C3HPA6"/>
<evidence type="ECO:0000256" key="7">
    <source>
        <dbReference type="ARBA" id="ARBA00022833"/>
    </source>
</evidence>
<feature type="compositionally biased region" description="Polar residues" evidence="8">
    <location>
        <begin position="441"/>
        <end position="451"/>
    </location>
</feature>
<keyword evidence="11" id="KW-1185">Reference proteome</keyword>
<evidence type="ECO:0000256" key="6">
    <source>
        <dbReference type="ARBA" id="ARBA00022737"/>
    </source>
</evidence>
<evidence type="ECO:0000256" key="8">
    <source>
        <dbReference type="SAM" id="MobiDB-lite"/>
    </source>
</evidence>
<dbReference type="GO" id="GO:0046872">
    <property type="term" value="F:metal ion binding"/>
    <property type="evidence" value="ECO:0007669"/>
    <property type="project" value="UniProtKB-KW"/>
</dbReference>
<dbReference type="PANTHER" id="PTHR11774:SF4">
    <property type="entry name" value="GERANYLGERANYL TRANSFERASE TYPE-1 SUBUNIT BETA"/>
    <property type="match status" value="1"/>
</dbReference>
<keyword evidence="3" id="KW-0637">Prenyltransferase</keyword>
<reference evidence="11" key="2">
    <citation type="submission" date="2015-01" db="EMBL/GenBank/DDBJ databases">
        <title>Evolutionary Origins and Diversification of the Mycorrhizal Mutualists.</title>
        <authorList>
            <consortium name="DOE Joint Genome Institute"/>
            <consortium name="Mycorrhizal Genomics Consortium"/>
            <person name="Kohler A."/>
            <person name="Kuo A."/>
            <person name="Nagy L.G."/>
            <person name="Floudas D."/>
            <person name="Copeland A."/>
            <person name="Barry K.W."/>
            <person name="Cichocki N."/>
            <person name="Veneault-Fourrey C."/>
            <person name="LaButti K."/>
            <person name="Lindquist E.A."/>
            <person name="Lipzen A."/>
            <person name="Lundell T."/>
            <person name="Morin E."/>
            <person name="Murat C."/>
            <person name="Riley R."/>
            <person name="Ohm R."/>
            <person name="Sun H."/>
            <person name="Tunlid A."/>
            <person name="Henrissat B."/>
            <person name="Grigoriev I.V."/>
            <person name="Hibbett D.S."/>
            <person name="Martin F."/>
        </authorList>
    </citation>
    <scope>NUCLEOTIDE SEQUENCE [LARGE SCALE GENOMIC DNA]</scope>
    <source>
        <strain evidence="11">Zn</strain>
    </source>
</reference>
<dbReference type="Proteomes" id="UP000054321">
    <property type="component" value="Unassembled WGS sequence"/>
</dbReference>
<feature type="region of interest" description="Disordered" evidence="8">
    <location>
        <begin position="426"/>
        <end position="451"/>
    </location>
</feature>
<protein>
    <recommendedName>
        <fullName evidence="9">Prenyltransferase alpha-alpha toroid domain-containing protein</fullName>
    </recommendedName>
</protein>
<dbReference type="InParanoid" id="A0A0C3HPA6"/>
<evidence type="ECO:0000256" key="2">
    <source>
        <dbReference type="ARBA" id="ARBA00010497"/>
    </source>
</evidence>
<comment type="cofactor">
    <cofactor evidence="1">
        <name>Zn(2+)</name>
        <dbReference type="ChEBI" id="CHEBI:29105"/>
    </cofactor>
</comment>
<name>A0A0C3HPA6_OIDMZ</name>
<evidence type="ECO:0000313" key="10">
    <source>
        <dbReference type="EMBL" id="KIN04097.1"/>
    </source>
</evidence>
<dbReference type="Gene3D" id="1.50.10.20">
    <property type="match status" value="1"/>
</dbReference>
<accession>A0A0C3HPA6</accession>
<dbReference type="EMBL" id="KN832873">
    <property type="protein sequence ID" value="KIN04097.1"/>
    <property type="molecule type" value="Genomic_DNA"/>
</dbReference>
<dbReference type="InterPro" id="IPR045089">
    <property type="entry name" value="PGGT1B-like"/>
</dbReference>
<organism evidence="10 11">
    <name type="scientific">Oidiodendron maius (strain Zn)</name>
    <dbReference type="NCBI Taxonomy" id="913774"/>
    <lineage>
        <taxon>Eukaryota</taxon>
        <taxon>Fungi</taxon>
        <taxon>Dikarya</taxon>
        <taxon>Ascomycota</taxon>
        <taxon>Pezizomycotina</taxon>
        <taxon>Leotiomycetes</taxon>
        <taxon>Leotiomycetes incertae sedis</taxon>
        <taxon>Myxotrichaceae</taxon>
        <taxon>Oidiodendron</taxon>
    </lineage>
</organism>
<dbReference type="HOGENOM" id="CLU_028946_2_0_1"/>
<evidence type="ECO:0000259" key="9">
    <source>
        <dbReference type="Pfam" id="PF00432"/>
    </source>
</evidence>
<dbReference type="FunCoup" id="A0A0C3HPA6">
    <property type="interactions" value="5"/>
</dbReference>
<keyword evidence="6" id="KW-0677">Repeat</keyword>
<proteinExistence type="inferred from homology"/>
<keyword evidence="7" id="KW-0862">Zinc</keyword>
<keyword evidence="4" id="KW-0808">Transferase</keyword>
<sequence length="451" mass="50660">MAELKLNIELHTKYWKRCLKSVLPTGYSSNDSSRMTLGFFILSALDVLDQHKKLLSEKERADIRDWILRCQHPSGGFCGSTNHRFPDEYYVDVGQGKELMDPANLAATYFAILALTYVGDLSQVRRRDCLKWLQTLQRDDGSFGELVTTNGTIEGGRDMRYCYIATAIRWMLVGDQISKEELKDDIDVDKLVEHLRSGQTYDGGISESSQHESHAGYTYCAIASLQFLGRLPDPSKISYSDSLTSPNLINVPDIVHWLVSRQVGYHAEDHDGETVSQKRPGPSEQLSLDQLSLQDSECVGINGRCNKPVDTCYVFWVGASLDIVGRSNLIDRNPIRRFLLEETQHQIGGFGQFPGKPPDIYHSYLALAILAIWKEPGLKSFDPALCVSAEQREKINAQRSIALVPTRTYWKHGYSFSIKEDDPNFEKAMAESEDAPDLAGDTSTFSQAVKT</sequence>
<dbReference type="SUPFAM" id="SSF48239">
    <property type="entry name" value="Terpenoid cyclases/Protein prenyltransferases"/>
    <property type="match status" value="1"/>
</dbReference>
<dbReference type="STRING" id="913774.A0A0C3HPA6"/>
<dbReference type="GO" id="GO:0005953">
    <property type="term" value="C:CAAX-protein geranylgeranyltransferase complex"/>
    <property type="evidence" value="ECO:0007669"/>
    <property type="project" value="TreeGrafter"/>
</dbReference>
<dbReference type="OrthoDB" id="24893at2759"/>
<evidence type="ECO:0000256" key="1">
    <source>
        <dbReference type="ARBA" id="ARBA00001947"/>
    </source>
</evidence>
<dbReference type="PANTHER" id="PTHR11774">
    <property type="entry name" value="GERANYLGERANYL TRANSFERASE TYPE BETA SUBUNIT"/>
    <property type="match status" value="1"/>
</dbReference>
<evidence type="ECO:0000313" key="11">
    <source>
        <dbReference type="Proteomes" id="UP000054321"/>
    </source>
</evidence>
<evidence type="ECO:0000256" key="4">
    <source>
        <dbReference type="ARBA" id="ARBA00022679"/>
    </source>
</evidence>
<evidence type="ECO:0000256" key="5">
    <source>
        <dbReference type="ARBA" id="ARBA00022723"/>
    </source>
</evidence>